<sequence>MDEAYLQDLFDTLSDLKIRRLFGGQGIYCGDRIVALVVGGVLHLKSDAESEPLYETAGLARWTYTRPGRVPTRMPYYRFPESALDDPEEAAQWTEIADAASRRAAAAPKPRSRRVRRALTDKASA</sequence>
<accession>A0A6L9MM96</accession>
<evidence type="ECO:0000313" key="3">
    <source>
        <dbReference type="EMBL" id="NDV88660.1"/>
    </source>
</evidence>
<keyword evidence="4" id="KW-1185">Reference proteome</keyword>
<evidence type="ECO:0000259" key="2">
    <source>
        <dbReference type="Pfam" id="PF04993"/>
    </source>
</evidence>
<reference evidence="3 4" key="1">
    <citation type="submission" date="2020-01" db="EMBL/GenBank/DDBJ databases">
        <title>Genomes of bacteria type strains.</title>
        <authorList>
            <person name="Chen J."/>
            <person name="Zhu S."/>
            <person name="Chen J."/>
        </authorList>
    </citation>
    <scope>NUCLEOTIDE SEQUENCE [LARGE SCALE GENOMIC DNA]</scope>
    <source>
        <strain evidence="3 4">KCTC 52919</strain>
    </source>
</reference>
<proteinExistence type="predicted"/>
<dbReference type="AlphaFoldDB" id="A0A6L9MM96"/>
<comment type="caution">
    <text evidence="3">The sequence shown here is derived from an EMBL/GenBank/DDBJ whole genome shotgun (WGS) entry which is preliminary data.</text>
</comment>
<evidence type="ECO:0000313" key="4">
    <source>
        <dbReference type="Proteomes" id="UP000476332"/>
    </source>
</evidence>
<dbReference type="Gene3D" id="3.30.1460.30">
    <property type="entry name" value="YgaC/TfoX-N like chaperone"/>
    <property type="match status" value="1"/>
</dbReference>
<dbReference type="EMBL" id="JAAAMJ010000018">
    <property type="protein sequence ID" value="NDV88660.1"/>
    <property type="molecule type" value="Genomic_DNA"/>
</dbReference>
<dbReference type="SUPFAM" id="SSF159894">
    <property type="entry name" value="YgaC/TfoX-N like"/>
    <property type="match status" value="1"/>
</dbReference>
<protein>
    <submittedName>
        <fullName evidence="3">Competence protein TfoX</fullName>
    </submittedName>
</protein>
<gene>
    <name evidence="3" type="ORF">GTW51_18315</name>
</gene>
<dbReference type="Pfam" id="PF04993">
    <property type="entry name" value="TfoX_N"/>
    <property type="match status" value="1"/>
</dbReference>
<evidence type="ECO:0000256" key="1">
    <source>
        <dbReference type="SAM" id="MobiDB-lite"/>
    </source>
</evidence>
<name>A0A6L9MM96_9HYPH</name>
<feature type="domain" description="TfoX N-terminal" evidence="2">
    <location>
        <begin position="8"/>
        <end position="97"/>
    </location>
</feature>
<dbReference type="InterPro" id="IPR007076">
    <property type="entry name" value="TfoX_N"/>
</dbReference>
<dbReference type="Proteomes" id="UP000476332">
    <property type="component" value="Unassembled WGS sequence"/>
</dbReference>
<organism evidence="3 4">
    <name type="scientific">Aurantimonas aggregata</name>
    <dbReference type="NCBI Taxonomy" id="2047720"/>
    <lineage>
        <taxon>Bacteria</taxon>
        <taxon>Pseudomonadati</taxon>
        <taxon>Pseudomonadota</taxon>
        <taxon>Alphaproteobacteria</taxon>
        <taxon>Hyphomicrobiales</taxon>
        <taxon>Aurantimonadaceae</taxon>
        <taxon>Aurantimonas</taxon>
    </lineage>
</organism>
<feature type="region of interest" description="Disordered" evidence="1">
    <location>
        <begin position="101"/>
        <end position="125"/>
    </location>
</feature>
<dbReference type="RefSeq" id="WP_163045510.1">
    <property type="nucleotide sequence ID" value="NZ_JAAAMJ010000018.1"/>
</dbReference>